<accession>A0A3S1AVK6</accession>
<proteinExistence type="predicted"/>
<feature type="region of interest" description="Disordered" evidence="1">
    <location>
        <begin position="123"/>
        <end position="168"/>
    </location>
</feature>
<protein>
    <submittedName>
        <fullName evidence="2">Uncharacterized protein</fullName>
    </submittedName>
</protein>
<dbReference type="EMBL" id="RQTK01000944">
    <property type="protein sequence ID" value="RUS73366.1"/>
    <property type="molecule type" value="Genomic_DNA"/>
</dbReference>
<evidence type="ECO:0000313" key="3">
    <source>
        <dbReference type="Proteomes" id="UP000271974"/>
    </source>
</evidence>
<feature type="compositionally biased region" description="Polar residues" evidence="1">
    <location>
        <begin position="150"/>
        <end position="161"/>
    </location>
</feature>
<dbReference type="Proteomes" id="UP000271974">
    <property type="component" value="Unassembled WGS sequence"/>
</dbReference>
<reference evidence="2 3" key="1">
    <citation type="submission" date="2019-01" db="EMBL/GenBank/DDBJ databases">
        <title>A draft genome assembly of the solar-powered sea slug Elysia chlorotica.</title>
        <authorList>
            <person name="Cai H."/>
            <person name="Li Q."/>
            <person name="Fang X."/>
            <person name="Li J."/>
            <person name="Curtis N.E."/>
            <person name="Altenburger A."/>
            <person name="Shibata T."/>
            <person name="Feng M."/>
            <person name="Maeda T."/>
            <person name="Schwartz J.A."/>
            <person name="Shigenobu S."/>
            <person name="Lundholm N."/>
            <person name="Nishiyama T."/>
            <person name="Yang H."/>
            <person name="Hasebe M."/>
            <person name="Li S."/>
            <person name="Pierce S.K."/>
            <person name="Wang J."/>
        </authorList>
    </citation>
    <scope>NUCLEOTIDE SEQUENCE [LARGE SCALE GENOMIC DNA]</scope>
    <source>
        <strain evidence="2">EC2010</strain>
        <tissue evidence="2">Whole organism of an adult</tissue>
    </source>
</reference>
<sequence>MQFYSLTSGLNVFIGTCALVILTGSSAGLAMGSFPDAEASTNSASDWFKHRWNMRSLGRGLNMLRLGKRDSISSLRLLKDLPLLRLGSVGGSSSVDGEDVDGAPVVSEQLLALLKEAVAQHAERDETRGGVRGAAPPAATALRASERRSQQANRGQRSLQPLSFRILD</sequence>
<evidence type="ECO:0000256" key="1">
    <source>
        <dbReference type="SAM" id="MobiDB-lite"/>
    </source>
</evidence>
<feature type="compositionally biased region" description="Low complexity" evidence="1">
    <location>
        <begin position="133"/>
        <end position="143"/>
    </location>
</feature>
<organism evidence="2 3">
    <name type="scientific">Elysia chlorotica</name>
    <name type="common">Eastern emerald elysia</name>
    <name type="synonym">Sea slug</name>
    <dbReference type="NCBI Taxonomy" id="188477"/>
    <lineage>
        <taxon>Eukaryota</taxon>
        <taxon>Metazoa</taxon>
        <taxon>Spiralia</taxon>
        <taxon>Lophotrochozoa</taxon>
        <taxon>Mollusca</taxon>
        <taxon>Gastropoda</taxon>
        <taxon>Heterobranchia</taxon>
        <taxon>Euthyneura</taxon>
        <taxon>Panpulmonata</taxon>
        <taxon>Sacoglossa</taxon>
        <taxon>Placobranchoidea</taxon>
        <taxon>Plakobranchidae</taxon>
        <taxon>Elysia</taxon>
    </lineage>
</organism>
<dbReference type="AlphaFoldDB" id="A0A3S1AVK6"/>
<comment type="caution">
    <text evidence="2">The sequence shown here is derived from an EMBL/GenBank/DDBJ whole genome shotgun (WGS) entry which is preliminary data.</text>
</comment>
<keyword evidence="3" id="KW-1185">Reference proteome</keyword>
<evidence type="ECO:0000313" key="2">
    <source>
        <dbReference type="EMBL" id="RUS73366.1"/>
    </source>
</evidence>
<gene>
    <name evidence="2" type="ORF">EGW08_018868</name>
</gene>
<name>A0A3S1AVK6_ELYCH</name>